<protein>
    <submittedName>
        <fullName evidence="1">Uncharacterized protein</fullName>
    </submittedName>
</protein>
<proteinExistence type="predicted"/>
<dbReference type="EMBL" id="CP036279">
    <property type="protein sequence ID" value="QDU63826.1"/>
    <property type="molecule type" value="Genomic_DNA"/>
</dbReference>
<dbReference type="Proteomes" id="UP000317093">
    <property type="component" value="Chromosome"/>
</dbReference>
<evidence type="ECO:0000313" key="1">
    <source>
        <dbReference type="EMBL" id="QDU63826.1"/>
    </source>
</evidence>
<gene>
    <name evidence="1" type="ORF">Pan216_47070</name>
</gene>
<dbReference type="KEGG" id="knv:Pan216_47070"/>
<dbReference type="AlphaFoldDB" id="A0A518BA11"/>
<name>A0A518BA11_9BACT</name>
<accession>A0A518BA11</accession>
<keyword evidence="2" id="KW-1185">Reference proteome</keyword>
<evidence type="ECO:0000313" key="2">
    <source>
        <dbReference type="Proteomes" id="UP000317093"/>
    </source>
</evidence>
<organism evidence="1 2">
    <name type="scientific">Kolteria novifilia</name>
    <dbReference type="NCBI Taxonomy" id="2527975"/>
    <lineage>
        <taxon>Bacteria</taxon>
        <taxon>Pseudomonadati</taxon>
        <taxon>Planctomycetota</taxon>
        <taxon>Planctomycetia</taxon>
        <taxon>Kolteriales</taxon>
        <taxon>Kolteriaceae</taxon>
        <taxon>Kolteria</taxon>
    </lineage>
</organism>
<sequence length="66" mass="7901">MKRKQNGTDRARFWSISALIPDSAYHFLQLVILIDLLEHDLQILWTVREWQKRRVNLFGMPFVSSD</sequence>
<reference evidence="1 2" key="1">
    <citation type="submission" date="2019-02" db="EMBL/GenBank/DDBJ databases">
        <title>Deep-cultivation of Planctomycetes and their phenomic and genomic characterization uncovers novel biology.</title>
        <authorList>
            <person name="Wiegand S."/>
            <person name="Jogler M."/>
            <person name="Boedeker C."/>
            <person name="Pinto D."/>
            <person name="Vollmers J."/>
            <person name="Rivas-Marin E."/>
            <person name="Kohn T."/>
            <person name="Peeters S.H."/>
            <person name="Heuer A."/>
            <person name="Rast P."/>
            <person name="Oberbeckmann S."/>
            <person name="Bunk B."/>
            <person name="Jeske O."/>
            <person name="Meyerdierks A."/>
            <person name="Storesund J.E."/>
            <person name="Kallscheuer N."/>
            <person name="Luecker S."/>
            <person name="Lage O.M."/>
            <person name="Pohl T."/>
            <person name="Merkel B.J."/>
            <person name="Hornburger P."/>
            <person name="Mueller R.-W."/>
            <person name="Bruemmer F."/>
            <person name="Labrenz M."/>
            <person name="Spormann A.M."/>
            <person name="Op den Camp H."/>
            <person name="Overmann J."/>
            <person name="Amann R."/>
            <person name="Jetten M.S.M."/>
            <person name="Mascher T."/>
            <person name="Medema M.H."/>
            <person name="Devos D.P."/>
            <person name="Kaster A.-K."/>
            <person name="Ovreas L."/>
            <person name="Rohde M."/>
            <person name="Galperin M.Y."/>
            <person name="Jogler C."/>
        </authorList>
    </citation>
    <scope>NUCLEOTIDE SEQUENCE [LARGE SCALE GENOMIC DNA]</scope>
    <source>
        <strain evidence="1 2">Pan216</strain>
    </source>
</reference>